<proteinExistence type="predicted"/>
<dbReference type="AlphaFoldDB" id="A0AA35PJH7"/>
<feature type="region of interest" description="Disordered" evidence="1">
    <location>
        <begin position="12"/>
        <end position="120"/>
    </location>
</feature>
<evidence type="ECO:0000313" key="2">
    <source>
        <dbReference type="EMBL" id="CAI5787027.1"/>
    </source>
</evidence>
<protein>
    <submittedName>
        <fullName evidence="2">Uncharacterized protein</fullName>
    </submittedName>
</protein>
<dbReference type="EMBL" id="OX395136">
    <property type="protein sequence ID" value="CAI5787027.1"/>
    <property type="molecule type" value="Genomic_DNA"/>
</dbReference>
<name>A0AA35PJH7_9SAUR</name>
<evidence type="ECO:0000313" key="3">
    <source>
        <dbReference type="Proteomes" id="UP001178461"/>
    </source>
</evidence>
<evidence type="ECO:0000256" key="1">
    <source>
        <dbReference type="SAM" id="MobiDB-lite"/>
    </source>
</evidence>
<gene>
    <name evidence="2" type="ORF">PODLI_1B008429</name>
</gene>
<dbReference type="Proteomes" id="UP001178461">
    <property type="component" value="Chromosome 11"/>
</dbReference>
<feature type="compositionally biased region" description="Basic residues" evidence="1">
    <location>
        <begin position="18"/>
        <end position="30"/>
    </location>
</feature>
<reference evidence="2" key="1">
    <citation type="submission" date="2022-12" db="EMBL/GenBank/DDBJ databases">
        <authorList>
            <person name="Alioto T."/>
            <person name="Alioto T."/>
            <person name="Gomez Garrido J."/>
        </authorList>
    </citation>
    <scope>NUCLEOTIDE SEQUENCE</scope>
</reference>
<accession>A0AA35PJH7</accession>
<organism evidence="2 3">
    <name type="scientific">Podarcis lilfordi</name>
    <name type="common">Lilford's wall lizard</name>
    <dbReference type="NCBI Taxonomy" id="74358"/>
    <lineage>
        <taxon>Eukaryota</taxon>
        <taxon>Metazoa</taxon>
        <taxon>Chordata</taxon>
        <taxon>Craniata</taxon>
        <taxon>Vertebrata</taxon>
        <taxon>Euteleostomi</taxon>
        <taxon>Lepidosauria</taxon>
        <taxon>Squamata</taxon>
        <taxon>Bifurcata</taxon>
        <taxon>Unidentata</taxon>
        <taxon>Episquamata</taxon>
        <taxon>Laterata</taxon>
        <taxon>Lacertibaenia</taxon>
        <taxon>Lacertidae</taxon>
        <taxon>Podarcis</taxon>
    </lineage>
</organism>
<keyword evidence="3" id="KW-1185">Reference proteome</keyword>
<feature type="compositionally biased region" description="Polar residues" evidence="1">
    <location>
        <begin position="57"/>
        <end position="74"/>
    </location>
</feature>
<sequence>MGCLGLFHRVYMKGNERARKRPYTLLRKSKKSGEKTRQPIAPKEGRHSGLPKEAQKRTGSQSNTRPPNLRSVSGGNVRAASSVAKSGGAERKRGPGGWRSQSEELLGPPPVVATVSTHTT</sequence>
<feature type="compositionally biased region" description="Basic and acidic residues" evidence="1">
    <location>
        <begin position="31"/>
        <end position="47"/>
    </location>
</feature>